<dbReference type="Pfam" id="PF17132">
    <property type="entry name" value="Glyco_hydro_106"/>
    <property type="match status" value="2"/>
</dbReference>
<dbReference type="SUPFAM" id="SSF49785">
    <property type="entry name" value="Galactose-binding domain-like"/>
    <property type="match status" value="1"/>
</dbReference>
<keyword evidence="3" id="KW-1185">Reference proteome</keyword>
<dbReference type="RefSeq" id="WP_264282000.1">
    <property type="nucleotide sequence ID" value="NZ_CP107006.1"/>
</dbReference>
<dbReference type="CDD" id="cd03143">
    <property type="entry name" value="A4_beta-galactosidase_middle_domain"/>
    <property type="match status" value="1"/>
</dbReference>
<dbReference type="InterPro" id="IPR053161">
    <property type="entry name" value="Ulvan_degrading_GH"/>
</dbReference>
<dbReference type="PANTHER" id="PTHR36848">
    <property type="entry name" value="DNA-BINDING PROTEIN (PUTATIVE SECRETED PROTEIN)-RELATED"/>
    <property type="match status" value="1"/>
</dbReference>
<feature type="chain" id="PRO_5045307296" evidence="1">
    <location>
        <begin position="21"/>
        <end position="950"/>
    </location>
</feature>
<evidence type="ECO:0000313" key="3">
    <source>
        <dbReference type="Proteomes" id="UP001162741"/>
    </source>
</evidence>
<dbReference type="GO" id="GO:0016787">
    <property type="term" value="F:hydrolase activity"/>
    <property type="evidence" value="ECO:0007669"/>
    <property type="project" value="UniProtKB-KW"/>
</dbReference>
<proteinExistence type="predicted"/>
<gene>
    <name evidence="2" type="ORF">MKQ68_02905</name>
</gene>
<dbReference type="InterPro" id="IPR008979">
    <property type="entry name" value="Galactose-bd-like_sf"/>
</dbReference>
<name>A0ABY6J2Z3_9BACT</name>
<protein>
    <submittedName>
        <fullName evidence="2">Glycosyl hydrolase</fullName>
    </submittedName>
</protein>
<feature type="signal peptide" evidence="1">
    <location>
        <begin position="1"/>
        <end position="20"/>
    </location>
</feature>
<evidence type="ECO:0000256" key="1">
    <source>
        <dbReference type="SAM" id="SignalP"/>
    </source>
</evidence>
<dbReference type="NCBIfam" id="NF045579">
    <property type="entry name" value="rhamnoside_JR"/>
    <property type="match status" value="1"/>
</dbReference>
<dbReference type="PANTHER" id="PTHR36848:SF2">
    <property type="entry name" value="SECRETED PROTEIN"/>
    <property type="match status" value="1"/>
</dbReference>
<dbReference type="Gene3D" id="2.60.120.260">
    <property type="entry name" value="Galactose-binding domain-like"/>
    <property type="match status" value="1"/>
</dbReference>
<keyword evidence="1" id="KW-0732">Signal</keyword>
<dbReference type="EMBL" id="CP107006">
    <property type="protein sequence ID" value="UYQ94039.1"/>
    <property type="molecule type" value="Genomic_DNA"/>
</dbReference>
<evidence type="ECO:0000313" key="2">
    <source>
        <dbReference type="EMBL" id="UYQ94039.1"/>
    </source>
</evidence>
<reference evidence="2" key="1">
    <citation type="submission" date="2022-10" db="EMBL/GenBank/DDBJ databases">
        <title>Chitinophaga sp. nov., isolated from soil.</title>
        <authorList>
            <person name="Jeon C.O."/>
        </authorList>
    </citation>
    <scope>NUCLEOTIDE SEQUENCE</scope>
    <source>
        <strain evidence="2">R8</strain>
    </source>
</reference>
<dbReference type="Proteomes" id="UP001162741">
    <property type="component" value="Chromosome"/>
</dbReference>
<keyword evidence="2" id="KW-0378">Hydrolase</keyword>
<accession>A0ABY6J2Z3</accession>
<organism evidence="2 3">
    <name type="scientific">Chitinophaga horti</name>
    <dbReference type="NCBI Taxonomy" id="2920382"/>
    <lineage>
        <taxon>Bacteria</taxon>
        <taxon>Pseudomonadati</taxon>
        <taxon>Bacteroidota</taxon>
        <taxon>Chitinophagia</taxon>
        <taxon>Chitinophagales</taxon>
        <taxon>Chitinophagaceae</taxon>
        <taxon>Chitinophaga</taxon>
    </lineage>
</organism>
<sequence>MLKWNHLCICALLAANTTSAQVKWPAITQTAKPWTRWWWEGSAVTESGLTSAMEKYKQAGLGGLEVTPIYGVKGQEKLFIPFLSDRWMHMLDYTLQEGKRLGLGIDMATGTGWPFGGPWVTDADASKYVTYKTYTLKAGTPLSEPVQFIQEPIFRSANNKPFAQTPQVLEPISANTNLQELAIDQVRFRKPLPLVALLAYDAKGAVTDITGKVDANGKLNWTPTGDVTLYALFQGWHGKMVERAAPGGEGMAIDHFSLPAIQHYLGHFDTAFKGHSLAGLRSFFNDSYEVDDARGQSNWTPGFFAEFKQRRGYDLQQQLPALFAKDGTDKHTRVLYDYRMTVSELLLEKFTQPWHGWAKSKQKLIRNQSHGSPSNILDLYEAIDIPETEGTDILRFKFATSAASFAGKQLASAEAATWLDDHFLSTLGDVKQSVDKYFIGGVNHIFYHGTNYSPTDSPWPGWLFYAAVHFTPSNPFWRDFDALNKYVAHCQSFLQQGRADNDVLLYFPFHDRNCQPGRDMLHHFDGMEGFEKTAFQHAGEEMLTHGYTFDLVSDKQLLSLKNNLQSAGGKYQAILLADVQHIPLVTFEKLLEQANNGATLLFYKNMPADVPGLHNAQSNQTKLKALKEKIRYDANGIAKYGKGRIILGNDIDALLEAGRVRSESLQGLQFVRRATSEGTVYFITNTGTSRFNGYVTPAAAGKYNILFDPMQERAGLASTRTGQDGKMQIMLQLEVGESCILKTGNVAVTGSVYPYVQAVGAPQNIAGSWQLQFLEGGPALPATATLSAPKAWTDSDQEGVKQFSGTAKYTTRFEKPDGPATATAWVLDLGKVSESAEVILNGKSIGKVLGPTYKLTIPVTALKGDNQLEIVVTNGMRNRIIDMEKKGINYKNFYNTNFPSKKAENRGADGLFTAANWQPAPAGLLSDVTLTPVSVMQDKATGKEMLQPVP</sequence>